<gene>
    <name evidence="1" type="ORF">OLEA9_A095713</name>
</gene>
<proteinExistence type="predicted"/>
<sequence>VKVSDAELKDGIHLNLKKTIATVNNGGWDIKFKGNRPPKAAPPPVIMRSIVDNNSRKNQLTFDGGKVLQMFSYHRGF</sequence>
<dbReference type="Proteomes" id="UP000594638">
    <property type="component" value="Unassembled WGS sequence"/>
</dbReference>
<accession>A0A8S0UBV1</accession>
<reference evidence="1 2" key="1">
    <citation type="submission" date="2019-12" db="EMBL/GenBank/DDBJ databases">
        <authorList>
            <person name="Alioto T."/>
            <person name="Alioto T."/>
            <person name="Gomez Garrido J."/>
        </authorList>
    </citation>
    <scope>NUCLEOTIDE SEQUENCE [LARGE SCALE GENOMIC DNA]</scope>
</reference>
<name>A0A8S0UBV1_OLEEU</name>
<evidence type="ECO:0000313" key="1">
    <source>
        <dbReference type="EMBL" id="CAA3015654.1"/>
    </source>
</evidence>
<dbReference type="Gramene" id="OE9A095713T1">
    <property type="protein sequence ID" value="OE9A095713C1"/>
    <property type="gene ID" value="OE9A095713"/>
</dbReference>
<feature type="non-terminal residue" evidence="1">
    <location>
        <position position="1"/>
    </location>
</feature>
<dbReference type="AlphaFoldDB" id="A0A8S0UBV1"/>
<evidence type="ECO:0000313" key="2">
    <source>
        <dbReference type="Proteomes" id="UP000594638"/>
    </source>
</evidence>
<protein>
    <submittedName>
        <fullName evidence="1">Uncharacterized protein</fullName>
    </submittedName>
</protein>
<keyword evidence="2" id="KW-1185">Reference proteome</keyword>
<dbReference type="EMBL" id="CACTIH010007563">
    <property type="protein sequence ID" value="CAA3015654.1"/>
    <property type="molecule type" value="Genomic_DNA"/>
</dbReference>
<organism evidence="1 2">
    <name type="scientific">Olea europaea subsp. europaea</name>
    <dbReference type="NCBI Taxonomy" id="158383"/>
    <lineage>
        <taxon>Eukaryota</taxon>
        <taxon>Viridiplantae</taxon>
        <taxon>Streptophyta</taxon>
        <taxon>Embryophyta</taxon>
        <taxon>Tracheophyta</taxon>
        <taxon>Spermatophyta</taxon>
        <taxon>Magnoliopsida</taxon>
        <taxon>eudicotyledons</taxon>
        <taxon>Gunneridae</taxon>
        <taxon>Pentapetalae</taxon>
        <taxon>asterids</taxon>
        <taxon>lamiids</taxon>
        <taxon>Lamiales</taxon>
        <taxon>Oleaceae</taxon>
        <taxon>Oleeae</taxon>
        <taxon>Olea</taxon>
    </lineage>
</organism>
<comment type="caution">
    <text evidence="1">The sequence shown here is derived from an EMBL/GenBank/DDBJ whole genome shotgun (WGS) entry which is preliminary data.</text>
</comment>